<keyword evidence="1" id="KW-0812">Transmembrane</keyword>
<name>A0A1G2PX85_9BACT</name>
<dbReference type="Gene3D" id="2.120.10.70">
    <property type="entry name" value="Fucose-specific lectin"/>
    <property type="match status" value="3"/>
</dbReference>
<organism evidence="2 3">
    <name type="scientific">Candidatus Terrybacteria bacterium RIFCSPLOWO2_01_FULL_40_23</name>
    <dbReference type="NCBI Taxonomy" id="1802366"/>
    <lineage>
        <taxon>Bacteria</taxon>
        <taxon>Candidatus Terryibacteriota</taxon>
    </lineage>
</organism>
<protein>
    <submittedName>
        <fullName evidence="2">Uncharacterized protein</fullName>
    </submittedName>
</protein>
<evidence type="ECO:0000256" key="1">
    <source>
        <dbReference type="SAM" id="Phobius"/>
    </source>
</evidence>
<evidence type="ECO:0000313" key="3">
    <source>
        <dbReference type="Proteomes" id="UP000176951"/>
    </source>
</evidence>
<dbReference type="EMBL" id="MHSW01000002">
    <property type="protein sequence ID" value="OHA52935.1"/>
    <property type="molecule type" value="Genomic_DNA"/>
</dbReference>
<proteinExistence type="predicted"/>
<dbReference type="Proteomes" id="UP000176951">
    <property type="component" value="Unassembled WGS sequence"/>
</dbReference>
<evidence type="ECO:0000313" key="2">
    <source>
        <dbReference type="EMBL" id="OHA52935.1"/>
    </source>
</evidence>
<dbReference type="AlphaFoldDB" id="A0A1G2PX85"/>
<feature type="transmembrane region" description="Helical" evidence="1">
    <location>
        <begin position="21"/>
        <end position="46"/>
    </location>
</feature>
<keyword evidence="1" id="KW-1133">Transmembrane helix</keyword>
<reference evidence="2 3" key="1">
    <citation type="journal article" date="2016" name="Nat. Commun.">
        <title>Thousands of microbial genomes shed light on interconnected biogeochemical processes in an aquifer system.</title>
        <authorList>
            <person name="Anantharaman K."/>
            <person name="Brown C.T."/>
            <person name="Hug L.A."/>
            <person name="Sharon I."/>
            <person name="Castelle C.J."/>
            <person name="Probst A.J."/>
            <person name="Thomas B.C."/>
            <person name="Singh A."/>
            <person name="Wilkins M.J."/>
            <person name="Karaoz U."/>
            <person name="Brodie E.L."/>
            <person name="Williams K.H."/>
            <person name="Hubbard S.S."/>
            <person name="Banfield J.F."/>
        </authorList>
    </citation>
    <scope>NUCLEOTIDE SEQUENCE [LARGE SCALE GENOMIC DNA]</scope>
</reference>
<accession>A0A1G2PX85</accession>
<sequence length="879" mass="91857">MVSSDFFSKYTSKKYKKGLTLLELLIYITISSGVVIVIVALVAALLRSSNTSNSTAEVRQNASAVSQKITQLIQTASNISTDPTTKYPWVSYYDVTAQALAVAQYVGTGGTGCTGNTAWTCVRVDDTANNVGQFTSIVFDSSGNPWVSYYDLTNTSLKVASKGGVTGGAACTDTAWNCTTVDNTATATGQYTSIAFDSSGNPWVSYYDSTAGNLALKVASKGGVTGGAACTDTAWNCTTVDNTGTDTGQYTSISFDTSGNAWVSYYDLSNTSLKVANRVGSGGNCTSTTWNCTTIDNDTDDTGSYNSVVFDFAGTPWVSYYDNTASAIMVAKYVGSGGSGCGTSGSTVWTCVAIEDTASDIGQYSSLAIDLSGKPEITYFDNSAKAMKIAIYVGSGGNCATSTAWNCTTVHDNASDNFGQYTSINFDNLGSTWASYYSGATTSCDNAPSSECSLNVAYYVGSNGTGCGTGSTAWTCVIVDNPTGTGDFGSFTSIAFEPTSKQSDTLDMAINGVNNRIMVTSLVGSNPLNGVRLIDSPCSDPPQNPDWNCSIIDDPANSVGLYSSLAIDSAGNPWVSYYDSTATSLKVAKYIGSGGNCTSTAWNCTTVDNTSTSTGQFTSIKFDVSGNPWVSYYDSTAGNLALKVASKGGVTGGVACTDTAWNCTTVDNTGTDTGSYTSIAFDASGNPWVSYYDITSTSLKVASKGGVTGGAACTDTAWNCITVDNQGNNVGDWTSIAFDASGNPWVSYRDVTATGLKVANYVGSGGNCTSTAWNCTTVDDPVNDVGNYTSIAFDPSGNAWISYQDNTVATLRVANLGQAITSSKVYIIKCAGEVNYFIKIDNPAPTKDAVRYCFKVNYATGGDPTKAFSQEIRSTVSLR</sequence>
<gene>
    <name evidence="2" type="ORF">A3A97_03955</name>
</gene>
<comment type="caution">
    <text evidence="2">The sequence shown here is derived from an EMBL/GenBank/DDBJ whole genome shotgun (WGS) entry which is preliminary data.</text>
</comment>
<keyword evidence="1" id="KW-0472">Membrane</keyword>